<dbReference type="AlphaFoldDB" id="A0AAX4HRL7"/>
<dbReference type="RefSeq" id="WP_321397698.1">
    <property type="nucleotide sequence ID" value="NZ_CP139487.1"/>
</dbReference>
<evidence type="ECO:0000313" key="1">
    <source>
        <dbReference type="EMBL" id="WPU66028.1"/>
    </source>
</evidence>
<sequence length="290" mass="33535">MKWLVLGFLLLNSAWAENSKIIPVFIEATNLYLESNQTSDECLYLRPDIRAALKVLEDHNIDPEILEKRVPKERISYPLRADDKYDQWIKRPAKRPVEVPEMAMQAFKMKVIEESDGWFKDDIYVYFFVTDGVIPTGKVTSIYKGVGQGQSFFFNEIDRAIFPLIGVPAKRPENHLIIDYGIMESDGDDIKEMQKISSIIIDLAIAVYASRDPQNAQVIINLRKEIKALTELLLSLNNDDRQATGTIAYKAEELTDILSRDSYVEIKRTHKGTHPVKTWEYELYFRLLRK</sequence>
<keyword evidence="2" id="KW-1185">Reference proteome</keyword>
<accession>A0AAX4HRL7</accession>
<dbReference type="Proteomes" id="UP001324634">
    <property type="component" value="Chromosome"/>
</dbReference>
<dbReference type="KEGG" id="psti:SOO65_04650"/>
<gene>
    <name evidence="1" type="ORF">SOO65_04650</name>
</gene>
<evidence type="ECO:0000313" key="2">
    <source>
        <dbReference type="Proteomes" id="UP001324634"/>
    </source>
</evidence>
<organism evidence="1 2">
    <name type="scientific">Peredibacter starrii</name>
    <dbReference type="NCBI Taxonomy" id="28202"/>
    <lineage>
        <taxon>Bacteria</taxon>
        <taxon>Pseudomonadati</taxon>
        <taxon>Bdellovibrionota</taxon>
        <taxon>Bacteriovoracia</taxon>
        <taxon>Bacteriovoracales</taxon>
        <taxon>Bacteriovoracaceae</taxon>
        <taxon>Peredibacter</taxon>
    </lineage>
</organism>
<reference evidence="1 2" key="1">
    <citation type="submission" date="2023-11" db="EMBL/GenBank/DDBJ databases">
        <title>Peredibacter starrii A3.12.</title>
        <authorList>
            <person name="Mitchell R.J."/>
        </authorList>
    </citation>
    <scope>NUCLEOTIDE SEQUENCE [LARGE SCALE GENOMIC DNA]</scope>
    <source>
        <strain evidence="1 2">A3.12</strain>
    </source>
</reference>
<protein>
    <submittedName>
        <fullName evidence="1">Uncharacterized protein</fullName>
    </submittedName>
</protein>
<dbReference type="EMBL" id="CP139487">
    <property type="protein sequence ID" value="WPU66028.1"/>
    <property type="molecule type" value="Genomic_DNA"/>
</dbReference>
<proteinExistence type="predicted"/>
<name>A0AAX4HRL7_9BACT</name>